<dbReference type="OrthoDB" id="4181857at2"/>
<proteinExistence type="inferred from homology"/>
<dbReference type="InterPro" id="IPR006311">
    <property type="entry name" value="TAT_signal"/>
</dbReference>
<dbReference type="EC" id="3.1.4.3" evidence="3"/>
<keyword evidence="4" id="KW-0134">Cell wall</keyword>
<dbReference type="PANTHER" id="PTHR31956:SF1">
    <property type="entry name" value="NON-SPECIFIC PHOSPHOLIPASE C1"/>
    <property type="match status" value="1"/>
</dbReference>
<evidence type="ECO:0000256" key="7">
    <source>
        <dbReference type="ARBA" id="ARBA00023026"/>
    </source>
</evidence>
<dbReference type="InterPro" id="IPR017767">
    <property type="entry name" value="PC-PLC"/>
</dbReference>
<evidence type="ECO:0000256" key="4">
    <source>
        <dbReference type="ARBA" id="ARBA00022512"/>
    </source>
</evidence>
<dbReference type="Proteomes" id="UP000279275">
    <property type="component" value="Unassembled WGS sequence"/>
</dbReference>
<dbReference type="AlphaFoldDB" id="A0A3M2L6T7"/>
<dbReference type="PANTHER" id="PTHR31956">
    <property type="entry name" value="NON-SPECIFIC PHOSPHOLIPASE C4-RELATED"/>
    <property type="match status" value="1"/>
</dbReference>
<dbReference type="Gene3D" id="3.40.720.10">
    <property type="entry name" value="Alkaline Phosphatase, subunit A"/>
    <property type="match status" value="2"/>
</dbReference>
<evidence type="ECO:0000256" key="6">
    <source>
        <dbReference type="ARBA" id="ARBA00022801"/>
    </source>
</evidence>
<sequence length="727" mass="77407">MRKRSRPVGRRVTPESFPRRTSHSPFGNRFISVSSWSRHHRRCLSTHPRRRVWEGIPVLPSVDRRTFLAGSAAALGGAVLGSVSAGISAPTARAATGTIADVQHIVVLMQENRSFDHYYGMMKGVRGFGDRATIMLPGGKSVFDQPNGSGRQYPFALDATGSTGETMAQCQGDLPHAWADQHKAWNNGRLDSWMAAKNKIGTLGYLQRSDLPFYYALADAYTICDGYHCSGLTATGPNRTYLFSGTVHAAGGQGGPAYDGGSESGLSWQTYAEALQNAGITWKVYQNAADNYGDNGLAYFSQFTGAAHTSPLWINGMSSVPTGTGATSTDIVAGIKSDVLAGKLPQVSWIVTDQITSEHPIGPPVNGERFVSELLGALNADPNVLNSTALFITYDENDGFFDHVPPPSPAAGVADEFVNGVPVGLGFRVPMLVVSPWSKGGWVDSQVFDHTSVIRFMETWSKAIGRSAPCPNLSAWRRSVCGDLTSAFDFTKPVTGLPSLPTPGAAISAATCSVLANPIPTTNAQPTPESGTRPARALPYQPTAYESAWSWQGNNGQATLTLANSDSAAAHFAVYDNTTTAVPGQYTVAGGTRTSATVAVSSNAYDLTAVGPNRFLVRLIGNGTGAGKQLQAHTRIAVESGTGKLAFWIDMVNGTSAQVTFTVKSNNYRTDGPWTYTAKAGQTVSDFWNAVAYNNGWYDFTLTCSADSSWSRRFTGHIETGAASISG</sequence>
<dbReference type="GO" id="GO:0016042">
    <property type="term" value="P:lipid catabolic process"/>
    <property type="evidence" value="ECO:0007669"/>
    <property type="project" value="InterPro"/>
</dbReference>
<evidence type="ECO:0000313" key="12">
    <source>
        <dbReference type="Proteomes" id="UP000279275"/>
    </source>
</evidence>
<dbReference type="Pfam" id="PF04185">
    <property type="entry name" value="Phosphoesterase"/>
    <property type="match status" value="1"/>
</dbReference>
<comment type="catalytic activity">
    <reaction evidence="8">
        <text>a 1,2-diacyl-sn-glycero-3-phosphocholine + H2O = phosphocholine + a 1,2-diacyl-sn-glycerol + H(+)</text>
        <dbReference type="Rhea" id="RHEA:10604"/>
        <dbReference type="ChEBI" id="CHEBI:15377"/>
        <dbReference type="ChEBI" id="CHEBI:15378"/>
        <dbReference type="ChEBI" id="CHEBI:17815"/>
        <dbReference type="ChEBI" id="CHEBI:57643"/>
        <dbReference type="ChEBI" id="CHEBI:295975"/>
        <dbReference type="EC" id="3.1.4.3"/>
    </reaction>
    <physiologicalReaction direction="left-to-right" evidence="8">
        <dbReference type="Rhea" id="RHEA:10605"/>
    </physiologicalReaction>
</comment>
<dbReference type="GO" id="GO:0034480">
    <property type="term" value="F:phosphatidylcholine phospholipase C activity"/>
    <property type="evidence" value="ECO:0007669"/>
    <property type="project" value="UniProtKB-EC"/>
</dbReference>
<comment type="subcellular location">
    <subcellularLocation>
        <location evidence="1">Secreted</location>
        <location evidence="1">Cell wall</location>
    </subcellularLocation>
</comment>
<evidence type="ECO:0000256" key="8">
    <source>
        <dbReference type="ARBA" id="ARBA00048421"/>
    </source>
</evidence>
<evidence type="ECO:0000256" key="3">
    <source>
        <dbReference type="ARBA" id="ARBA00012018"/>
    </source>
</evidence>
<evidence type="ECO:0000256" key="1">
    <source>
        <dbReference type="ARBA" id="ARBA00004191"/>
    </source>
</evidence>
<evidence type="ECO:0000256" key="9">
    <source>
        <dbReference type="SAM" id="MobiDB-lite"/>
    </source>
</evidence>
<dbReference type="EMBL" id="RFFH01000005">
    <property type="protein sequence ID" value="RMI32253.1"/>
    <property type="molecule type" value="Genomic_DNA"/>
</dbReference>
<protein>
    <recommendedName>
        <fullName evidence="3">phospholipase C</fullName>
        <ecNumber evidence="3">3.1.4.3</ecNumber>
    </recommendedName>
</protein>
<keyword evidence="12" id="KW-1185">Reference proteome</keyword>
<organism evidence="11 12">
    <name type="scientific">Nocardia stercoris</name>
    <dbReference type="NCBI Taxonomy" id="2483361"/>
    <lineage>
        <taxon>Bacteria</taxon>
        <taxon>Bacillati</taxon>
        <taxon>Actinomycetota</taxon>
        <taxon>Actinomycetes</taxon>
        <taxon>Mycobacteriales</taxon>
        <taxon>Nocardiaceae</taxon>
        <taxon>Nocardia</taxon>
    </lineage>
</organism>
<evidence type="ECO:0000256" key="5">
    <source>
        <dbReference type="ARBA" id="ARBA00022525"/>
    </source>
</evidence>
<comment type="caution">
    <text evidence="11">The sequence shown here is derived from an EMBL/GenBank/DDBJ whole genome shotgun (WGS) entry which is preliminary data.</text>
</comment>
<evidence type="ECO:0000313" key="11">
    <source>
        <dbReference type="EMBL" id="RMI32253.1"/>
    </source>
</evidence>
<dbReference type="NCBIfam" id="TIGR03396">
    <property type="entry name" value="PC_PLC"/>
    <property type="match status" value="1"/>
</dbReference>
<dbReference type="PROSITE" id="PS51318">
    <property type="entry name" value="TAT"/>
    <property type="match status" value="1"/>
</dbReference>
<dbReference type="Pfam" id="PF05506">
    <property type="entry name" value="PLipase_C_C"/>
    <property type="match status" value="2"/>
</dbReference>
<feature type="region of interest" description="Disordered" evidence="9">
    <location>
        <begin position="1"/>
        <end position="23"/>
    </location>
</feature>
<name>A0A3M2L6T7_9NOCA</name>
<comment type="similarity">
    <text evidence="2">Belongs to the bacterial phospholipase C family.</text>
</comment>
<keyword evidence="7" id="KW-0843">Virulence</keyword>
<evidence type="ECO:0000259" key="10">
    <source>
        <dbReference type="Pfam" id="PF05506"/>
    </source>
</evidence>
<gene>
    <name evidence="11" type="ORF">EBN03_14785</name>
</gene>
<dbReference type="CDD" id="cd16014">
    <property type="entry name" value="PLC"/>
    <property type="match status" value="1"/>
</dbReference>
<feature type="domain" description="Bacterial phospholipase C C-terminal" evidence="10">
    <location>
        <begin position="534"/>
        <end position="622"/>
    </location>
</feature>
<dbReference type="InterPro" id="IPR008475">
    <property type="entry name" value="PLipase_C_C"/>
</dbReference>
<feature type="domain" description="Bacterial phospholipase C C-terminal" evidence="10">
    <location>
        <begin position="646"/>
        <end position="717"/>
    </location>
</feature>
<keyword evidence="5" id="KW-0964">Secreted</keyword>
<keyword evidence="6" id="KW-0378">Hydrolase</keyword>
<reference evidence="11 12" key="1">
    <citation type="submission" date="2018-10" db="EMBL/GenBank/DDBJ databases">
        <title>Isolation from cow dung.</title>
        <authorList>
            <person name="Ling L."/>
        </authorList>
    </citation>
    <scope>NUCLEOTIDE SEQUENCE [LARGE SCALE GENOMIC DNA]</scope>
    <source>
        <strain evidence="11 12">NEAU-LL90</strain>
    </source>
</reference>
<dbReference type="InterPro" id="IPR007312">
    <property type="entry name" value="Phosphoesterase"/>
</dbReference>
<dbReference type="InterPro" id="IPR017850">
    <property type="entry name" value="Alkaline_phosphatase_core_sf"/>
</dbReference>
<accession>A0A3M2L6T7</accession>
<evidence type="ECO:0000256" key="2">
    <source>
        <dbReference type="ARBA" id="ARBA00009717"/>
    </source>
</evidence>